<organism evidence="5 6">
    <name type="scientific">Roseovarius ramblicola</name>
    <dbReference type="NCBI Taxonomy" id="2022336"/>
    <lineage>
        <taxon>Bacteria</taxon>
        <taxon>Pseudomonadati</taxon>
        <taxon>Pseudomonadota</taxon>
        <taxon>Alphaproteobacteria</taxon>
        <taxon>Rhodobacterales</taxon>
        <taxon>Roseobacteraceae</taxon>
        <taxon>Roseovarius</taxon>
    </lineage>
</organism>
<dbReference type="InterPro" id="IPR036737">
    <property type="entry name" value="OmpA-like_sf"/>
</dbReference>
<accession>A0ABV5HXB2</accession>
<keyword evidence="1 3" id="KW-0732">Signal</keyword>
<dbReference type="Proteomes" id="UP001589670">
    <property type="component" value="Unassembled WGS sequence"/>
</dbReference>
<dbReference type="PANTHER" id="PTHR30570">
    <property type="entry name" value="PERIPLASMIC PHOSPHATE BINDING COMPONENT OF PHOSPHATE ABC TRANSPORTER"/>
    <property type="match status" value="1"/>
</dbReference>
<dbReference type="InterPro" id="IPR024370">
    <property type="entry name" value="PBP_domain"/>
</dbReference>
<feature type="signal peptide" evidence="3">
    <location>
        <begin position="1"/>
        <end position="23"/>
    </location>
</feature>
<dbReference type="InterPro" id="IPR006665">
    <property type="entry name" value="OmpA-like"/>
</dbReference>
<dbReference type="CDD" id="cd07185">
    <property type="entry name" value="OmpA_C-like"/>
    <property type="match status" value="1"/>
</dbReference>
<dbReference type="Gene3D" id="3.40.190.10">
    <property type="entry name" value="Periplasmic binding protein-like II"/>
    <property type="match status" value="2"/>
</dbReference>
<evidence type="ECO:0000256" key="1">
    <source>
        <dbReference type="ARBA" id="ARBA00022729"/>
    </source>
</evidence>
<feature type="chain" id="PRO_5045847868" evidence="3">
    <location>
        <begin position="24"/>
        <end position="520"/>
    </location>
</feature>
<dbReference type="Pfam" id="PF00691">
    <property type="entry name" value="OmpA"/>
    <property type="match status" value="1"/>
</dbReference>
<dbReference type="EMBL" id="JBHMEC010000008">
    <property type="protein sequence ID" value="MFB9149043.1"/>
    <property type="molecule type" value="Genomic_DNA"/>
</dbReference>
<evidence type="ECO:0000313" key="6">
    <source>
        <dbReference type="Proteomes" id="UP001589670"/>
    </source>
</evidence>
<dbReference type="PROSITE" id="PS51123">
    <property type="entry name" value="OMPA_2"/>
    <property type="match status" value="1"/>
</dbReference>
<evidence type="ECO:0000256" key="3">
    <source>
        <dbReference type="SAM" id="SignalP"/>
    </source>
</evidence>
<keyword evidence="2" id="KW-0472">Membrane</keyword>
<dbReference type="Gene3D" id="3.30.1330.60">
    <property type="entry name" value="OmpA-like domain"/>
    <property type="match status" value="1"/>
</dbReference>
<dbReference type="Pfam" id="PF12849">
    <property type="entry name" value="PBP_like_2"/>
    <property type="match status" value="1"/>
</dbReference>
<reference evidence="5 6" key="1">
    <citation type="submission" date="2024-09" db="EMBL/GenBank/DDBJ databases">
        <authorList>
            <person name="Sun Q."/>
            <person name="Mori K."/>
        </authorList>
    </citation>
    <scope>NUCLEOTIDE SEQUENCE [LARGE SCALE GENOMIC DNA]</scope>
    <source>
        <strain evidence="5 6">CECT 9424</strain>
    </source>
</reference>
<dbReference type="SUPFAM" id="SSF53850">
    <property type="entry name" value="Periplasmic binding protein-like II"/>
    <property type="match status" value="1"/>
</dbReference>
<proteinExistence type="predicted"/>
<evidence type="ECO:0000256" key="2">
    <source>
        <dbReference type="PROSITE-ProRule" id="PRU00473"/>
    </source>
</evidence>
<evidence type="ECO:0000313" key="5">
    <source>
        <dbReference type="EMBL" id="MFB9149043.1"/>
    </source>
</evidence>
<protein>
    <submittedName>
        <fullName evidence="5">Substrate-binding domain-containing protein</fullName>
    </submittedName>
</protein>
<dbReference type="SUPFAM" id="SSF103088">
    <property type="entry name" value="OmpA-like"/>
    <property type="match status" value="1"/>
</dbReference>
<dbReference type="InterPro" id="IPR050811">
    <property type="entry name" value="Phosphate_ABC_transporter"/>
</dbReference>
<evidence type="ECO:0000259" key="4">
    <source>
        <dbReference type="PROSITE" id="PS51123"/>
    </source>
</evidence>
<dbReference type="RefSeq" id="WP_377067545.1">
    <property type="nucleotide sequence ID" value="NZ_JBHMEC010000008.1"/>
</dbReference>
<keyword evidence="6" id="KW-1185">Reference proteome</keyword>
<gene>
    <name evidence="5" type="ORF">ACFFU4_04680</name>
</gene>
<sequence>MAGLRAASLAALFVTLCAGPLAAQDVFLRSHDGAVGIEGDLLGFDGEFYRVDTIYGELTVDGSGVTCEGPGCPDLEAFVARAVFSGAPIIGRVLLPSLLEAFAIRDGYVLRRHDSTGDDLRLTLHARGDGETLLADFRFRLTTSDEGLADLVAGEADIAMSLREARPEELARAREAGLGDLTKPARMRVLALDALVPVVAPANPVQSLSLRDLSRTLKGEIANWSALGGPDAPIDLHLWASETGIGQATADQAMLPDGRDLREAVTPHRDGAALARAVADNPFAFGLTPRSEQGEAWELPLTGPCGFALRADRRTVKTEDYPLTAPLLLYLPARRFPRLIRDFISYIDDPSAQLVIRRAGFVDQAPEEIGIARQGDRFANAIAMAGDETSLDELKRMVGLLAPLRRLTTSFRFEAGSARLDVQSRSNVERLADALQLGLFDNRRLVFVGFSDSKGPATANRDIARRRAQAVRDAVVAMAKTARLDRVDIAVDAFGEAMPMACDDTAWGRRVNRRVEVWVR</sequence>
<dbReference type="PANTHER" id="PTHR30570:SF1">
    <property type="entry name" value="PHOSPHATE-BINDING PROTEIN PSTS"/>
    <property type="match status" value="1"/>
</dbReference>
<comment type="caution">
    <text evidence="5">The sequence shown here is derived from an EMBL/GenBank/DDBJ whole genome shotgun (WGS) entry which is preliminary data.</text>
</comment>
<feature type="domain" description="OmpA-like" evidence="4">
    <location>
        <begin position="400"/>
        <end position="520"/>
    </location>
</feature>
<name>A0ABV5HXB2_9RHOB</name>